<gene>
    <name evidence="4" type="ORF">DERP_010011</name>
</gene>
<dbReference type="InterPro" id="IPR001507">
    <property type="entry name" value="ZP_dom"/>
</dbReference>
<evidence type="ECO:0000313" key="5">
    <source>
        <dbReference type="Proteomes" id="UP000887458"/>
    </source>
</evidence>
<evidence type="ECO:0000259" key="3">
    <source>
        <dbReference type="PROSITE" id="PS51034"/>
    </source>
</evidence>
<feature type="compositionally biased region" description="Low complexity" evidence="2">
    <location>
        <begin position="236"/>
        <end position="246"/>
    </location>
</feature>
<dbReference type="PROSITE" id="PS51034">
    <property type="entry name" value="ZP_2"/>
    <property type="match status" value="1"/>
</dbReference>
<organism evidence="4 5">
    <name type="scientific">Dermatophagoides pteronyssinus</name>
    <name type="common">European house dust mite</name>
    <dbReference type="NCBI Taxonomy" id="6956"/>
    <lineage>
        <taxon>Eukaryota</taxon>
        <taxon>Metazoa</taxon>
        <taxon>Ecdysozoa</taxon>
        <taxon>Arthropoda</taxon>
        <taxon>Chelicerata</taxon>
        <taxon>Arachnida</taxon>
        <taxon>Acari</taxon>
        <taxon>Acariformes</taxon>
        <taxon>Sarcoptiformes</taxon>
        <taxon>Astigmata</taxon>
        <taxon>Psoroptidia</taxon>
        <taxon>Analgoidea</taxon>
        <taxon>Pyroglyphidae</taxon>
        <taxon>Dermatophagoidinae</taxon>
        <taxon>Dermatophagoides</taxon>
    </lineage>
</organism>
<dbReference type="Gene3D" id="2.60.40.4100">
    <property type="entry name" value="Zona pellucida, ZP-C domain"/>
    <property type="match status" value="1"/>
</dbReference>
<protein>
    <recommendedName>
        <fullName evidence="3">ZP domain-containing protein</fullName>
    </recommendedName>
</protein>
<feature type="coiled-coil region" evidence="1">
    <location>
        <begin position="115"/>
        <end position="149"/>
    </location>
</feature>
<dbReference type="PANTHER" id="PTHR46560:SF5">
    <property type="entry name" value="CYPHER, ISOFORM B"/>
    <property type="match status" value="1"/>
</dbReference>
<evidence type="ECO:0000256" key="2">
    <source>
        <dbReference type="SAM" id="MobiDB-lite"/>
    </source>
</evidence>
<feature type="compositionally biased region" description="Polar residues" evidence="2">
    <location>
        <begin position="202"/>
        <end position="217"/>
    </location>
</feature>
<dbReference type="Proteomes" id="UP000887458">
    <property type="component" value="Unassembled WGS sequence"/>
</dbReference>
<evidence type="ECO:0000256" key="1">
    <source>
        <dbReference type="SAM" id="Coils"/>
    </source>
</evidence>
<comment type="caution">
    <text evidence="4">The sequence shown here is derived from an EMBL/GenBank/DDBJ whole genome shotgun (WGS) entry which is preliminary data.</text>
</comment>
<feature type="compositionally biased region" description="Basic and acidic residues" evidence="2">
    <location>
        <begin position="218"/>
        <end position="229"/>
    </location>
</feature>
<name>A0ABQ8J254_DERPT</name>
<sequence>MTTSISCGQFEFYVQLTFEKPFKGLVYAYKTLKNIDNQQQQQQQQQHGQQQQQYYGNYYYPIEILDSCTIRGNGESIIYLELSFLNGFNFRRALLSNNNNNDMLQMNSYYQQYYRQQQQQQVDKQQQQIDKQQQQTEQQQQQLNISNDDLYQLSLYIQNDPKIEQKYDSKIFIQCSSKLTKNILFEQNSNQNDYYYRKIDDNQQSNINPDGDASTNGDNEHQDGKKRQEPYAAKVSQSQQQLQQRSIMPSANLTITTIYDYYQQQQQIEQQQQQQSNNNNNNINQDKIDITNLIESRMDILRGRIPFLKLIDNNVELGDDVTLIIRSRQLGNVNPKIYDYDSRISTCYAYDEQDTMRYELTNQDGCPVDSTVMQSFKIMHNVGTESKVYYTTFPAFKFPGSQYLNIQCTLLVCRQICPTPTCDHHHNQQQHPNRNGW</sequence>
<reference evidence="4 5" key="2">
    <citation type="journal article" date="2022" name="Mol. Biol. Evol.">
        <title>Comparative Genomics Reveals Insights into the Divergent Evolution of Astigmatic Mites and Household Pest Adaptations.</title>
        <authorList>
            <person name="Xiong Q."/>
            <person name="Wan A.T."/>
            <person name="Liu X."/>
            <person name="Fung C.S."/>
            <person name="Xiao X."/>
            <person name="Malainual N."/>
            <person name="Hou J."/>
            <person name="Wang L."/>
            <person name="Wang M."/>
            <person name="Yang K.Y."/>
            <person name="Cui Y."/>
            <person name="Leung E.L."/>
            <person name="Nong W."/>
            <person name="Shin S.K."/>
            <person name="Au S.W."/>
            <person name="Jeong K.Y."/>
            <person name="Chew F.T."/>
            <person name="Hui J.H."/>
            <person name="Leung T.F."/>
            <person name="Tungtrongchitr A."/>
            <person name="Zhong N."/>
            <person name="Liu Z."/>
            <person name="Tsui S.K."/>
        </authorList>
    </citation>
    <scope>NUCLEOTIDE SEQUENCE [LARGE SCALE GENOMIC DNA]</scope>
    <source>
        <strain evidence="4">Derp</strain>
    </source>
</reference>
<keyword evidence="1" id="KW-0175">Coiled coil</keyword>
<evidence type="ECO:0000313" key="4">
    <source>
        <dbReference type="EMBL" id="KAH9416646.1"/>
    </source>
</evidence>
<dbReference type="InterPro" id="IPR042235">
    <property type="entry name" value="ZP-C_dom"/>
</dbReference>
<dbReference type="PANTHER" id="PTHR46560">
    <property type="entry name" value="CYPHER, ISOFORM B"/>
    <property type="match status" value="1"/>
</dbReference>
<feature type="region of interest" description="Disordered" evidence="2">
    <location>
        <begin position="201"/>
        <end position="246"/>
    </location>
</feature>
<accession>A0ABQ8J254</accession>
<feature type="domain" description="ZP" evidence="3">
    <location>
        <begin position="6"/>
        <end position="429"/>
    </location>
</feature>
<dbReference type="EMBL" id="NJHN03000090">
    <property type="protein sequence ID" value="KAH9416646.1"/>
    <property type="molecule type" value="Genomic_DNA"/>
</dbReference>
<keyword evidence="5" id="KW-1185">Reference proteome</keyword>
<proteinExistence type="predicted"/>
<reference evidence="4 5" key="1">
    <citation type="journal article" date="2018" name="J. Allergy Clin. Immunol.">
        <title>High-quality assembly of Dermatophagoides pteronyssinus genome and transcriptome reveals a wide range of novel allergens.</title>
        <authorList>
            <person name="Liu X.Y."/>
            <person name="Yang K.Y."/>
            <person name="Wang M.Q."/>
            <person name="Kwok J.S."/>
            <person name="Zeng X."/>
            <person name="Yang Z."/>
            <person name="Xiao X.J."/>
            <person name="Lau C.P."/>
            <person name="Li Y."/>
            <person name="Huang Z.M."/>
            <person name="Ba J.G."/>
            <person name="Yim A.K."/>
            <person name="Ouyang C.Y."/>
            <person name="Ngai S.M."/>
            <person name="Chan T.F."/>
            <person name="Leung E.L."/>
            <person name="Liu L."/>
            <person name="Liu Z.G."/>
            <person name="Tsui S.K."/>
        </authorList>
    </citation>
    <scope>NUCLEOTIDE SEQUENCE [LARGE SCALE GENOMIC DNA]</scope>
    <source>
        <strain evidence="4">Derp</strain>
    </source>
</reference>